<dbReference type="SMART" id="SM00382">
    <property type="entry name" value="AAA"/>
    <property type="match status" value="1"/>
</dbReference>
<dbReference type="InterPro" id="IPR000897">
    <property type="entry name" value="SRP54_GTPase_dom"/>
</dbReference>
<evidence type="ECO:0000313" key="17">
    <source>
        <dbReference type="Proteomes" id="UP000509579"/>
    </source>
</evidence>
<evidence type="ECO:0000259" key="14">
    <source>
        <dbReference type="SMART" id="SM00382"/>
    </source>
</evidence>
<keyword evidence="8" id="KW-0653">Protein transport</keyword>
<keyword evidence="16" id="KW-0282">Flagellum</keyword>
<keyword evidence="4" id="KW-0813">Transport</keyword>
<evidence type="ECO:0000256" key="1">
    <source>
        <dbReference type="ARBA" id="ARBA00004413"/>
    </source>
</evidence>
<comment type="subcellular location">
    <subcellularLocation>
        <location evidence="1">Cell membrane</location>
        <topology evidence="1">Peripheral membrane protein</topology>
        <orientation evidence="1">Cytoplasmic side</orientation>
    </subcellularLocation>
</comment>
<evidence type="ECO:0000256" key="9">
    <source>
        <dbReference type="ARBA" id="ARBA00023134"/>
    </source>
</evidence>
<dbReference type="PANTHER" id="PTHR43134">
    <property type="entry name" value="SIGNAL RECOGNITION PARTICLE RECEPTOR SUBUNIT ALPHA"/>
    <property type="match status" value="1"/>
</dbReference>
<dbReference type="GO" id="GO:0005047">
    <property type="term" value="F:signal recognition particle binding"/>
    <property type="evidence" value="ECO:0007669"/>
    <property type="project" value="TreeGrafter"/>
</dbReference>
<dbReference type="Gene3D" id="1.20.120.1380">
    <property type="entry name" value="Flagellar FlhF biosynthesis protein, N domain"/>
    <property type="match status" value="1"/>
</dbReference>
<dbReference type="CDD" id="cd17873">
    <property type="entry name" value="FlhF"/>
    <property type="match status" value="1"/>
</dbReference>
<evidence type="ECO:0000256" key="8">
    <source>
        <dbReference type="ARBA" id="ARBA00022927"/>
    </source>
</evidence>
<dbReference type="GO" id="GO:0044781">
    <property type="term" value="P:bacterial-type flagellum organization"/>
    <property type="evidence" value="ECO:0007669"/>
    <property type="project" value="UniProtKB-UniRule"/>
</dbReference>
<dbReference type="GO" id="GO:0005525">
    <property type="term" value="F:GTP binding"/>
    <property type="evidence" value="ECO:0007669"/>
    <property type="project" value="UniProtKB-UniRule"/>
</dbReference>
<comment type="function">
    <text evidence="12">Necessary for flagellar biosynthesis. May be involved in translocation of the flagellum.</text>
</comment>
<dbReference type="AlphaFoldDB" id="A0A6N1X4Z6"/>
<gene>
    <name evidence="16" type="primary">flhF</name>
    <name evidence="16" type="ORF">HUK68_17350</name>
</gene>
<sequence>MNIRRFTAPTSREALAKARMAFGDGTLILSNRATPEGVEVTATAEDSLEQLDAGVATSSPLQAAIEKRAADEVRGLPARPRTLSAAVTQAAAAAPAASAESLARSPLRQSVEEDATQLAMSTLSFQDYVRERMLRRRHENLHGEPAAAPEAALEQELPTFAQRARQLDELRREPAPTPAAGVARHNPLRSQPAAARAQAAPAAAPQVMMDELQSMKALIEDRFNTLAWLGQARQSPLQSNLMLKLIRAGYSPALSRLLLENLPGNCSPAQAVRWLMDVLERNLRTNAHSAPIYEQGGVFALVGATGVGKTTTTAKLAAMAARIHGPREVGLITLDTYRVGAHEQLRAYGRMLGIVAHQAHDRAALHDLLGLLANKKMVLIDTTGVAPRDPRKDDILEVLDLPGVQRMLVLNASSQGDSNDEVLHAFKAEGCQQVILSKVDEAVKLGPSIDTLIRHQMQLCGVTNGQRVPEDWEAADAHQLVGASMRAASRSAFDPKAIELDFFFTQSSQVDMEFEHA</sequence>
<keyword evidence="10" id="KW-0472">Membrane</keyword>
<evidence type="ECO:0000256" key="2">
    <source>
        <dbReference type="ARBA" id="ARBA00008531"/>
    </source>
</evidence>
<reference evidence="16 17" key="1">
    <citation type="submission" date="2020-06" db="EMBL/GenBank/DDBJ databases">
        <title>Acidovorax antarctica sp. nov., isolated from Corinth ice sheet soil, Antarctic Fields Peninsula.</title>
        <authorList>
            <person name="Xu Q."/>
            <person name="Peng F."/>
        </authorList>
    </citation>
    <scope>NUCLEOTIDE SEQUENCE [LARGE SCALE GENOMIC DNA]</scope>
    <source>
        <strain evidence="16 17">16-35-5</strain>
    </source>
</reference>
<dbReference type="InterPro" id="IPR047040">
    <property type="entry name" value="FlhF__GTPase_dom"/>
</dbReference>
<name>A0A6N1X4Z6_9BURK</name>
<dbReference type="SUPFAM" id="SSF52540">
    <property type="entry name" value="P-loop containing nucleoside triphosphate hydrolases"/>
    <property type="match status" value="1"/>
</dbReference>
<dbReference type="PANTHER" id="PTHR43134:SF3">
    <property type="entry name" value="FLAGELLAR BIOSYNTHESIS PROTEIN FLHF"/>
    <property type="match status" value="1"/>
</dbReference>
<dbReference type="EMBL" id="CP054840">
    <property type="protein sequence ID" value="QKV54514.1"/>
    <property type="molecule type" value="Genomic_DNA"/>
</dbReference>
<keyword evidence="9" id="KW-0342">GTP-binding</keyword>
<dbReference type="Proteomes" id="UP000509579">
    <property type="component" value="Chromosome"/>
</dbReference>
<evidence type="ECO:0000256" key="11">
    <source>
        <dbReference type="ARBA" id="ARBA00023225"/>
    </source>
</evidence>
<dbReference type="Pfam" id="PF00448">
    <property type="entry name" value="SRP54"/>
    <property type="match status" value="1"/>
</dbReference>
<accession>A0A6N1X4Z6</accession>
<dbReference type="SMART" id="SM00962">
    <property type="entry name" value="SRP54"/>
    <property type="match status" value="1"/>
</dbReference>
<evidence type="ECO:0000313" key="16">
    <source>
        <dbReference type="EMBL" id="QKV54514.1"/>
    </source>
</evidence>
<protein>
    <recommendedName>
        <fullName evidence="3 13">Flagellar biosynthesis protein FlhF</fullName>
    </recommendedName>
</protein>
<dbReference type="KEGG" id="aant:HUK68_17350"/>
<evidence type="ECO:0000256" key="6">
    <source>
        <dbReference type="ARBA" id="ARBA00022741"/>
    </source>
</evidence>
<dbReference type="InterPro" id="IPR027417">
    <property type="entry name" value="P-loop_NTPase"/>
</dbReference>
<evidence type="ECO:0000256" key="13">
    <source>
        <dbReference type="NCBIfam" id="TIGR03499"/>
    </source>
</evidence>
<dbReference type="GO" id="GO:0015031">
    <property type="term" value="P:protein transport"/>
    <property type="evidence" value="ECO:0007669"/>
    <property type="project" value="UniProtKB-KW"/>
</dbReference>
<keyword evidence="6" id="KW-0547">Nucleotide-binding</keyword>
<dbReference type="FunFam" id="3.40.50.300:FF:000695">
    <property type="entry name" value="Flagellar biosynthesis regulator FlhF"/>
    <property type="match status" value="1"/>
</dbReference>
<keyword evidence="11" id="KW-1006">Bacterial flagellum protein export</keyword>
<dbReference type="GO" id="GO:0005886">
    <property type="term" value="C:plasma membrane"/>
    <property type="evidence" value="ECO:0007669"/>
    <property type="project" value="UniProtKB-SubCell"/>
</dbReference>
<dbReference type="NCBIfam" id="TIGR03499">
    <property type="entry name" value="FlhF"/>
    <property type="match status" value="1"/>
</dbReference>
<dbReference type="GO" id="GO:0003924">
    <property type="term" value="F:GTPase activity"/>
    <property type="evidence" value="ECO:0007669"/>
    <property type="project" value="UniProtKB-UniRule"/>
</dbReference>
<evidence type="ECO:0000256" key="12">
    <source>
        <dbReference type="ARBA" id="ARBA00025337"/>
    </source>
</evidence>
<dbReference type="InterPro" id="IPR020006">
    <property type="entry name" value="FlhF"/>
</dbReference>
<keyword evidence="17" id="KW-1185">Reference proteome</keyword>
<dbReference type="RefSeq" id="WP_175505314.1">
    <property type="nucleotide sequence ID" value="NZ_CP054840.1"/>
</dbReference>
<keyword evidence="7" id="KW-1005">Bacterial flagellum biogenesis</keyword>
<keyword evidence="16" id="KW-0969">Cilium</keyword>
<evidence type="ECO:0000256" key="7">
    <source>
        <dbReference type="ARBA" id="ARBA00022795"/>
    </source>
</evidence>
<proteinExistence type="inferred from homology"/>
<evidence type="ECO:0000256" key="3">
    <source>
        <dbReference type="ARBA" id="ARBA00014919"/>
    </source>
</evidence>
<dbReference type="GO" id="GO:0006614">
    <property type="term" value="P:SRP-dependent cotranslational protein targeting to membrane"/>
    <property type="evidence" value="ECO:0007669"/>
    <property type="project" value="UniProtKB-UniRule"/>
</dbReference>
<feature type="domain" description="AAA+ ATPase" evidence="14">
    <location>
        <begin position="295"/>
        <end position="440"/>
    </location>
</feature>
<feature type="domain" description="SRP54-type proteins GTP-binding" evidence="15">
    <location>
        <begin position="296"/>
        <end position="486"/>
    </location>
</feature>
<keyword evidence="16" id="KW-0966">Cell projection</keyword>
<evidence type="ECO:0000259" key="15">
    <source>
        <dbReference type="SMART" id="SM00962"/>
    </source>
</evidence>
<keyword evidence="5" id="KW-1003">Cell membrane</keyword>
<evidence type="ECO:0000256" key="5">
    <source>
        <dbReference type="ARBA" id="ARBA00022475"/>
    </source>
</evidence>
<comment type="similarity">
    <text evidence="2">Belongs to the GTP-binding SRP family.</text>
</comment>
<dbReference type="Gene3D" id="3.40.50.300">
    <property type="entry name" value="P-loop containing nucleotide triphosphate hydrolases"/>
    <property type="match status" value="1"/>
</dbReference>
<evidence type="ECO:0000256" key="4">
    <source>
        <dbReference type="ARBA" id="ARBA00022448"/>
    </source>
</evidence>
<organism evidence="16 17">
    <name type="scientific">Comamonas antarctica</name>
    <dbReference type="NCBI Taxonomy" id="2743470"/>
    <lineage>
        <taxon>Bacteria</taxon>
        <taxon>Pseudomonadati</taxon>
        <taxon>Pseudomonadota</taxon>
        <taxon>Betaproteobacteria</taxon>
        <taxon>Burkholderiales</taxon>
        <taxon>Comamonadaceae</taxon>
        <taxon>Comamonas</taxon>
    </lineage>
</organism>
<evidence type="ECO:0000256" key="10">
    <source>
        <dbReference type="ARBA" id="ARBA00023136"/>
    </source>
</evidence>
<dbReference type="InterPro" id="IPR003593">
    <property type="entry name" value="AAA+_ATPase"/>
</dbReference>